<reference evidence="2 3" key="1">
    <citation type="submission" date="2018-06" db="EMBL/GenBank/DDBJ databases">
        <title>WGS assembly of Brassica rapa FPsc.</title>
        <authorList>
            <person name="Bowman J."/>
            <person name="Kohchi T."/>
            <person name="Yamato K."/>
            <person name="Jenkins J."/>
            <person name="Shu S."/>
            <person name="Ishizaki K."/>
            <person name="Yamaoka S."/>
            <person name="Nishihama R."/>
            <person name="Nakamura Y."/>
            <person name="Berger F."/>
            <person name="Adam C."/>
            <person name="Aki S."/>
            <person name="Althoff F."/>
            <person name="Araki T."/>
            <person name="Arteaga-Vazquez M."/>
            <person name="Balasubrmanian S."/>
            <person name="Bauer D."/>
            <person name="Boehm C."/>
            <person name="Briginshaw L."/>
            <person name="Caballero-Perez J."/>
            <person name="Catarino B."/>
            <person name="Chen F."/>
            <person name="Chiyoda S."/>
            <person name="Chovatia M."/>
            <person name="Davies K."/>
            <person name="Delmans M."/>
            <person name="Demura T."/>
            <person name="Dierschke T."/>
            <person name="Dolan L."/>
            <person name="Dorantes-Acosta A."/>
            <person name="Eklund D."/>
            <person name="Florent S."/>
            <person name="Flores-Sandoval E."/>
            <person name="Fujiyama A."/>
            <person name="Fukuzawa H."/>
            <person name="Galik B."/>
            <person name="Grimanelli D."/>
            <person name="Grimwood J."/>
            <person name="Grossniklaus U."/>
            <person name="Hamada T."/>
            <person name="Haseloff J."/>
            <person name="Hetherington A."/>
            <person name="Higo A."/>
            <person name="Hirakawa Y."/>
            <person name="Hundley H."/>
            <person name="Ikeda Y."/>
            <person name="Inoue K."/>
            <person name="Inoue S."/>
            <person name="Ishida S."/>
            <person name="Jia Q."/>
            <person name="Kakita M."/>
            <person name="Kanazawa T."/>
            <person name="Kawai Y."/>
            <person name="Kawashima T."/>
            <person name="Kennedy M."/>
            <person name="Kinose K."/>
            <person name="Kinoshita T."/>
            <person name="Kohara Y."/>
            <person name="Koide E."/>
            <person name="Komatsu K."/>
            <person name="Kopischke S."/>
            <person name="Kubo M."/>
            <person name="Kyozuka J."/>
            <person name="Lagercrantz U."/>
            <person name="Lin S."/>
            <person name="Lindquist E."/>
            <person name="Lipzen A."/>
            <person name="Lu C."/>
            <person name="Luna E."/>
            <person name="Martienssen R."/>
            <person name="Minamino N."/>
            <person name="Mizutani M."/>
            <person name="Mizutani M."/>
            <person name="Mochizuki N."/>
            <person name="Monte I."/>
            <person name="Mosher R."/>
            <person name="Nagasaki H."/>
            <person name="Nakagami H."/>
            <person name="Naramoto S."/>
            <person name="Nishitani K."/>
            <person name="Ohtani M."/>
            <person name="Okamoto T."/>
            <person name="Okumura M."/>
            <person name="Phillips J."/>
            <person name="Pollak B."/>
            <person name="Reinders A."/>
            <person name="Roevekamp M."/>
            <person name="Sano R."/>
            <person name="Sawa S."/>
            <person name="Schmid M."/>
            <person name="Shirakawa M."/>
            <person name="Solano R."/>
            <person name="Spunde A."/>
            <person name="Suetsugu N."/>
            <person name="Sugano S."/>
            <person name="Sugiyama A."/>
            <person name="Sun R."/>
            <person name="Suzuki Y."/>
            <person name="Takenaka M."/>
            <person name="Takezawa D."/>
            <person name="Tomogane H."/>
            <person name="Tsuzuki M."/>
            <person name="Ueda T."/>
            <person name="Umeda M."/>
            <person name="Ward J."/>
            <person name="Watanabe Y."/>
            <person name="Yazaki K."/>
            <person name="Yokoyama R."/>
            <person name="Yoshitake Y."/>
            <person name="Yotsui I."/>
            <person name="Zachgo S."/>
            <person name="Schmutz J."/>
        </authorList>
    </citation>
    <scope>NUCLEOTIDE SEQUENCE [LARGE SCALE GENOMIC DNA]</scope>
    <source>
        <strain evidence="3">cv. B-3</strain>
    </source>
</reference>
<accession>A0A397YM98</accession>
<protein>
    <submittedName>
        <fullName evidence="2">Uncharacterized protein</fullName>
    </submittedName>
</protein>
<feature type="transmembrane region" description="Helical" evidence="1">
    <location>
        <begin position="42"/>
        <end position="67"/>
    </location>
</feature>
<keyword evidence="1" id="KW-1133">Transmembrane helix</keyword>
<evidence type="ECO:0000313" key="3">
    <source>
        <dbReference type="Proteomes" id="UP000264353"/>
    </source>
</evidence>
<proteinExistence type="predicted"/>
<sequence length="74" mass="9018">MFQSSRRLQIRGLSFSKSMAHKVYEKINGSYNEELQAWLNYLLYYSFFHPPIYMISCGCFTYIIMFYKRIFLCE</sequence>
<name>A0A397YM98_BRACM</name>
<keyword evidence="1" id="KW-0472">Membrane</keyword>
<evidence type="ECO:0000256" key="1">
    <source>
        <dbReference type="SAM" id="Phobius"/>
    </source>
</evidence>
<evidence type="ECO:0000313" key="2">
    <source>
        <dbReference type="EMBL" id="RID54535.1"/>
    </source>
</evidence>
<dbReference type="AlphaFoldDB" id="A0A397YM98"/>
<dbReference type="Proteomes" id="UP000264353">
    <property type="component" value="Chromosome A7"/>
</dbReference>
<gene>
    <name evidence="2" type="ORF">BRARA_G01849</name>
</gene>
<keyword evidence="1" id="KW-0812">Transmembrane</keyword>
<dbReference type="EMBL" id="CM010634">
    <property type="protein sequence ID" value="RID54535.1"/>
    <property type="molecule type" value="Genomic_DNA"/>
</dbReference>
<organism evidence="2 3">
    <name type="scientific">Brassica campestris</name>
    <name type="common">Field mustard</name>
    <dbReference type="NCBI Taxonomy" id="3711"/>
    <lineage>
        <taxon>Eukaryota</taxon>
        <taxon>Viridiplantae</taxon>
        <taxon>Streptophyta</taxon>
        <taxon>Embryophyta</taxon>
        <taxon>Tracheophyta</taxon>
        <taxon>Spermatophyta</taxon>
        <taxon>Magnoliopsida</taxon>
        <taxon>eudicotyledons</taxon>
        <taxon>Gunneridae</taxon>
        <taxon>Pentapetalae</taxon>
        <taxon>rosids</taxon>
        <taxon>malvids</taxon>
        <taxon>Brassicales</taxon>
        <taxon>Brassicaceae</taxon>
        <taxon>Brassiceae</taxon>
        <taxon>Brassica</taxon>
    </lineage>
</organism>